<organism evidence="2">
    <name type="scientific">marine sediment metagenome</name>
    <dbReference type="NCBI Taxonomy" id="412755"/>
    <lineage>
        <taxon>unclassified sequences</taxon>
        <taxon>metagenomes</taxon>
        <taxon>ecological metagenomes</taxon>
    </lineage>
</organism>
<keyword evidence="1" id="KW-1133">Transmembrane helix</keyword>
<protein>
    <submittedName>
        <fullName evidence="2">Uncharacterized protein</fullName>
    </submittedName>
</protein>
<keyword evidence="1" id="KW-0812">Transmembrane</keyword>
<evidence type="ECO:0000256" key="1">
    <source>
        <dbReference type="SAM" id="Phobius"/>
    </source>
</evidence>
<proteinExistence type="predicted"/>
<accession>A0A0F9JVL4</accession>
<evidence type="ECO:0000313" key="2">
    <source>
        <dbReference type="EMBL" id="KKM13943.1"/>
    </source>
</evidence>
<comment type="caution">
    <text evidence="2">The sequence shown here is derived from an EMBL/GenBank/DDBJ whole genome shotgun (WGS) entry which is preliminary data.</text>
</comment>
<dbReference type="AlphaFoldDB" id="A0A0F9JVL4"/>
<dbReference type="EMBL" id="LAZR01015261">
    <property type="protein sequence ID" value="KKM13943.1"/>
    <property type="molecule type" value="Genomic_DNA"/>
</dbReference>
<keyword evidence="1" id="KW-0472">Membrane</keyword>
<reference evidence="2" key="1">
    <citation type="journal article" date="2015" name="Nature">
        <title>Complex archaea that bridge the gap between prokaryotes and eukaryotes.</title>
        <authorList>
            <person name="Spang A."/>
            <person name="Saw J.H."/>
            <person name="Jorgensen S.L."/>
            <person name="Zaremba-Niedzwiedzka K."/>
            <person name="Martijn J."/>
            <person name="Lind A.E."/>
            <person name="van Eijk R."/>
            <person name="Schleper C."/>
            <person name="Guy L."/>
            <person name="Ettema T.J."/>
        </authorList>
    </citation>
    <scope>NUCLEOTIDE SEQUENCE</scope>
</reference>
<name>A0A0F9JVL4_9ZZZZ</name>
<feature type="transmembrane region" description="Helical" evidence="1">
    <location>
        <begin position="43"/>
        <end position="60"/>
    </location>
</feature>
<sequence length="75" mass="8648">MIRYMIHFLVLLVASSFSLLLFLVIVSMALNLADSLRVFTGRVIEVFLVFLSIFVAFTHVKMWKVVLKELQGENE</sequence>
<gene>
    <name evidence="2" type="ORF">LCGC14_1711150</name>
</gene>